<evidence type="ECO:0000256" key="1">
    <source>
        <dbReference type="SAM" id="MobiDB-lite"/>
    </source>
</evidence>
<dbReference type="InterPro" id="IPR027267">
    <property type="entry name" value="AH/BAR_dom_sf"/>
</dbReference>
<dbReference type="Gene3D" id="1.10.472.80">
    <property type="entry name" value="Ypt/Rab-GAP domain of gyp1p, domain 3"/>
    <property type="match status" value="1"/>
</dbReference>
<dbReference type="Proteomes" id="UP001295684">
    <property type="component" value="Unassembled WGS sequence"/>
</dbReference>
<dbReference type="PROSITE" id="PS50086">
    <property type="entry name" value="TBC_RABGAP"/>
    <property type="match status" value="1"/>
</dbReference>
<evidence type="ECO:0000313" key="3">
    <source>
        <dbReference type="EMBL" id="CAI2380103.1"/>
    </source>
</evidence>
<organism evidence="3 4">
    <name type="scientific">Euplotes crassus</name>
    <dbReference type="NCBI Taxonomy" id="5936"/>
    <lineage>
        <taxon>Eukaryota</taxon>
        <taxon>Sar</taxon>
        <taxon>Alveolata</taxon>
        <taxon>Ciliophora</taxon>
        <taxon>Intramacronucleata</taxon>
        <taxon>Spirotrichea</taxon>
        <taxon>Hypotrichia</taxon>
        <taxon>Euplotida</taxon>
        <taxon>Euplotidae</taxon>
        <taxon>Moneuplotes</taxon>
    </lineage>
</organism>
<name>A0AAD1XWE8_EUPCR</name>
<protein>
    <recommendedName>
        <fullName evidence="2">Rab-GAP TBC domain-containing protein</fullName>
    </recommendedName>
</protein>
<dbReference type="InterPro" id="IPR000195">
    <property type="entry name" value="Rab-GAP-TBC_dom"/>
</dbReference>
<dbReference type="Gene3D" id="1.20.1270.60">
    <property type="entry name" value="Arfaptin homology (AH) domain/BAR domain"/>
    <property type="match status" value="1"/>
</dbReference>
<proteinExistence type="predicted"/>
<evidence type="ECO:0000259" key="2">
    <source>
        <dbReference type="PROSITE" id="PS50086"/>
    </source>
</evidence>
<dbReference type="PANTHER" id="PTHR47219:SF9">
    <property type="entry name" value="GTPASE ACTIVATING PROTEIN AND CENTROSOME-ASSOCIATED, ISOFORM B"/>
    <property type="match status" value="1"/>
</dbReference>
<dbReference type="EMBL" id="CAMPGE010022016">
    <property type="protein sequence ID" value="CAI2380103.1"/>
    <property type="molecule type" value="Genomic_DNA"/>
</dbReference>
<sequence length="1022" mass="119334">MEEDLLGIFDSQPQDSVVQAESFEHLQYSEDLWDSLDNISWHNKKMAKNSKILTEFLRGITKSSENFVSGIHKLTDTFEREIRAEPTTNDTTFICLTGLSGRVRTMTEFLDCHLNMAMNKCVEPIDEFMKTYSHKTSTYLQEAQKFRYELKTAEKNLKRTQNKDRYDMDIEKAIQDHEKGVITFAQVQKRSNQTFDIKKQTELSYHEYIEELEDFNKLVDDSQVLYKDWLNKIQDQDELRVDATKTCLKKFFNTFEDLGEIITEKLSEAISSVDQMNPQTDIRIFIDENRSQKEFYKKKEFISFDYSKKMIQNKRERLNSGESLEDFIDFGRSQSVDSPASRNSIGVSSSKTFEDNSGQEEHDLLGLDSIQDLKEERKETDDFNSNKDFVKHAIEGLFTGKELSKDDQLKVFELIHEDYISAVLSNHLNAIKSPRRIENVEILKCLAEIIKYLITVSIHDKQNDFNIVLSVLGCSQYVYAIDNISMRKILLTHLIKNHGIWQDISKWILWIYKVIENKRQEFNERRKSMNYINGVEEPSKRVGSRLFGGIKGLGRYVLGKGTSEDEAQNEAISKNLIFNVLSQFVYHFANFGVSLKGGKKLVLYFCEKYSIPKVQVHTVLTELEAVSRRGGQILTETEKMMIPMLKRNERLKKYGHDNNTMVLGLVIPYIGDDTTCINILKACRVFNEVLKDKVYKHCLLHTDKKPLNYSKRCAIWSFFLRIKENVIEYEALKNKINDNPELIESVSEVITLDVNRSYTNIKNLDQVGLKNILRTYAFYNSEVRYCQGMNFLAGFLLMFYRNENIAFKAFSGLIEVNNMGDLFKDDLPLLKQYFYKLDRLISMYLPDLYSHFKDETVQASLFGASWFITLFANTIQFQKSEVINEALLKLWDYFIVFGYEGVFRASIFLLKTFEPIFYQLSFEQILAFIPQTPRFIFTPNEEEEDLSNEEMIKHLLSASVQNENGIITQKIIEIRAEIDSTNNLHHYLMQTNIPSFILEKIDTEYYESEKHSEIDNYLNDTE</sequence>
<dbReference type="GO" id="GO:0031267">
    <property type="term" value="F:small GTPase binding"/>
    <property type="evidence" value="ECO:0007669"/>
    <property type="project" value="TreeGrafter"/>
</dbReference>
<dbReference type="InterPro" id="IPR050302">
    <property type="entry name" value="Rab_GAP_TBC_domain"/>
</dbReference>
<dbReference type="SMART" id="SM00164">
    <property type="entry name" value="TBC"/>
    <property type="match status" value="1"/>
</dbReference>
<evidence type="ECO:0000313" key="4">
    <source>
        <dbReference type="Proteomes" id="UP001295684"/>
    </source>
</evidence>
<dbReference type="Gene3D" id="1.10.8.270">
    <property type="entry name" value="putative rabgap domain of human tbc1 domain family member 14 like domains"/>
    <property type="match status" value="1"/>
</dbReference>
<gene>
    <name evidence="3" type="ORF">ECRASSUSDP1_LOCUS21530</name>
</gene>
<dbReference type="InterPro" id="IPR035969">
    <property type="entry name" value="Rab-GAP_TBC_sf"/>
</dbReference>
<keyword evidence="4" id="KW-1185">Reference proteome</keyword>
<feature type="domain" description="Rab-GAP TBC" evidence="2">
    <location>
        <begin position="706"/>
        <end position="898"/>
    </location>
</feature>
<accession>A0AAD1XWE8</accession>
<dbReference type="AlphaFoldDB" id="A0AAD1XWE8"/>
<dbReference type="SUPFAM" id="SSF103657">
    <property type="entry name" value="BAR/IMD domain-like"/>
    <property type="match status" value="1"/>
</dbReference>
<dbReference type="Pfam" id="PF00566">
    <property type="entry name" value="RabGAP-TBC"/>
    <property type="match status" value="1"/>
</dbReference>
<dbReference type="GO" id="GO:0005096">
    <property type="term" value="F:GTPase activator activity"/>
    <property type="evidence" value="ECO:0007669"/>
    <property type="project" value="TreeGrafter"/>
</dbReference>
<feature type="region of interest" description="Disordered" evidence="1">
    <location>
        <begin position="335"/>
        <end position="361"/>
    </location>
</feature>
<dbReference type="SUPFAM" id="SSF47923">
    <property type="entry name" value="Ypt/Rab-GAP domain of gyp1p"/>
    <property type="match status" value="2"/>
</dbReference>
<comment type="caution">
    <text evidence="3">The sequence shown here is derived from an EMBL/GenBank/DDBJ whole genome shotgun (WGS) entry which is preliminary data.</text>
</comment>
<feature type="compositionally biased region" description="Polar residues" evidence="1">
    <location>
        <begin position="335"/>
        <end position="351"/>
    </location>
</feature>
<reference evidence="3" key="1">
    <citation type="submission" date="2023-07" db="EMBL/GenBank/DDBJ databases">
        <authorList>
            <consortium name="AG Swart"/>
            <person name="Singh M."/>
            <person name="Singh A."/>
            <person name="Seah K."/>
            <person name="Emmerich C."/>
        </authorList>
    </citation>
    <scope>NUCLEOTIDE SEQUENCE</scope>
    <source>
        <strain evidence="3">DP1</strain>
    </source>
</reference>
<dbReference type="PANTHER" id="PTHR47219">
    <property type="entry name" value="RAB GTPASE-ACTIVATING PROTEIN 1-LIKE"/>
    <property type="match status" value="1"/>
</dbReference>